<feature type="binding site" evidence="11">
    <location>
        <position position="154"/>
    </location>
    <ligand>
        <name>ATP</name>
        <dbReference type="ChEBI" id="CHEBI:30616"/>
    </ligand>
</feature>
<sequence length="401" mass="46542">MNNAFEEAKPVIQTLQAHGYEAFFVGGAVRDSLLNRPIGDVDIATSARPEEVQAIFTKVIPIGIDHGTVMVRYDKQSYEVTTYRVEAEYNDYRHPDEVQFVKDIRDDLSRRDFTMNAIAMNIEGNLIDPFNGREAISLHTIKTVGNAHTRFSEDPLRMMRALRFVSQLGFHLSEETWHAIQQNASLLTHIAVERNAVELEKLVQGTFAHQAWNLLVDSKIGHYLPVFKNDPSMMQKCKELSWIPLDDLSEAIAVFHILYPTLSIDQWAKEWKLSNQQKRKAALLADMIHQYDKASMAWLVYQLHEENLAAFERIAHLLSLEGEEWKYENTMRIYTRLPIYSKQQLAISGLELKEWFHPTPPGPWMKRFLHRLEHAVVTEELPNDREAMKEKVLEWSQREES</sequence>
<feature type="binding site" evidence="11">
    <location>
        <position position="160"/>
    </location>
    <ligand>
        <name>ATP</name>
        <dbReference type="ChEBI" id="CHEBI:30616"/>
    </ligand>
</feature>
<feature type="binding site" evidence="11">
    <location>
        <position position="30"/>
    </location>
    <ligand>
        <name>ATP</name>
        <dbReference type="ChEBI" id="CHEBI:30616"/>
    </ligand>
</feature>
<feature type="binding site" evidence="11">
    <location>
        <position position="40"/>
    </location>
    <ligand>
        <name>Mg(2+)</name>
        <dbReference type="ChEBI" id="CHEBI:18420"/>
    </ligand>
</feature>
<dbReference type="Gene3D" id="1.20.58.560">
    <property type="match status" value="1"/>
</dbReference>
<dbReference type="Pfam" id="PF12627">
    <property type="entry name" value="PolyA_pol_RNAbd"/>
    <property type="match status" value="1"/>
</dbReference>
<feature type="binding site" evidence="11">
    <location>
        <position position="30"/>
    </location>
    <ligand>
        <name>CTP</name>
        <dbReference type="ChEBI" id="CHEBI:37563"/>
    </ligand>
</feature>
<comment type="catalytic activity">
    <reaction evidence="11">
        <text>a tRNA precursor + 2 CTP + ATP = a tRNA with a 3' CCA end + 3 diphosphate</text>
        <dbReference type="Rhea" id="RHEA:14433"/>
        <dbReference type="Rhea" id="RHEA-COMP:10465"/>
        <dbReference type="Rhea" id="RHEA-COMP:10468"/>
        <dbReference type="ChEBI" id="CHEBI:30616"/>
        <dbReference type="ChEBI" id="CHEBI:33019"/>
        <dbReference type="ChEBI" id="CHEBI:37563"/>
        <dbReference type="ChEBI" id="CHEBI:74896"/>
        <dbReference type="ChEBI" id="CHEBI:83071"/>
        <dbReference type="EC" id="2.7.7.72"/>
    </reaction>
</comment>
<comment type="miscellaneous">
    <text evidence="11">A single active site specifically recognizes both ATP and CTP and is responsible for their addition.</text>
</comment>
<dbReference type="Pfam" id="PF01743">
    <property type="entry name" value="PolyA_pol"/>
    <property type="match status" value="1"/>
</dbReference>
<keyword evidence="3 11" id="KW-0819">tRNA processing</keyword>
<keyword evidence="10 11" id="KW-0694">RNA-binding</keyword>
<dbReference type="EC" id="2.7.7.72" evidence="11"/>
<evidence type="ECO:0000256" key="6">
    <source>
        <dbReference type="ARBA" id="ARBA00022741"/>
    </source>
</evidence>
<evidence type="ECO:0000256" key="10">
    <source>
        <dbReference type="ARBA" id="ARBA00022884"/>
    </source>
</evidence>
<gene>
    <name evidence="11" type="primary">cca</name>
    <name evidence="15" type="ORF">ACFFGV_06155</name>
</gene>
<dbReference type="RefSeq" id="WP_377345717.1">
    <property type="nucleotide sequence ID" value="NZ_JBHLTP010000003.1"/>
</dbReference>
<dbReference type="NCBIfam" id="NF009814">
    <property type="entry name" value="PRK13299.1"/>
    <property type="match status" value="1"/>
</dbReference>
<evidence type="ECO:0000256" key="2">
    <source>
        <dbReference type="ARBA" id="ARBA00022679"/>
    </source>
</evidence>
<dbReference type="Gene3D" id="3.30.460.10">
    <property type="entry name" value="Beta Polymerase, domain 2"/>
    <property type="match status" value="1"/>
</dbReference>
<feature type="binding site" evidence="11">
    <location>
        <position position="163"/>
    </location>
    <ligand>
        <name>ATP</name>
        <dbReference type="ChEBI" id="CHEBI:30616"/>
    </ligand>
</feature>
<evidence type="ECO:0000256" key="7">
    <source>
        <dbReference type="ARBA" id="ARBA00022800"/>
    </source>
</evidence>
<comment type="similarity">
    <text evidence="11">Belongs to the tRNA nucleotidyltransferase/poly(A) polymerase family. Bacterial CCA-adding enzyme type 3 subfamily.</text>
</comment>
<keyword evidence="2 11" id="KW-0808">Transferase</keyword>
<dbReference type="EMBL" id="JBHLTP010000003">
    <property type="protein sequence ID" value="MFC0523177.1"/>
    <property type="molecule type" value="Genomic_DNA"/>
</dbReference>
<evidence type="ECO:0000256" key="1">
    <source>
        <dbReference type="ARBA" id="ARBA00001946"/>
    </source>
</evidence>
<feature type="binding site" evidence="11">
    <location>
        <position position="157"/>
    </location>
    <ligand>
        <name>CTP</name>
        <dbReference type="ChEBI" id="CHEBI:37563"/>
    </ligand>
</feature>
<evidence type="ECO:0000256" key="9">
    <source>
        <dbReference type="ARBA" id="ARBA00022842"/>
    </source>
</evidence>
<proteinExistence type="inferred from homology"/>
<evidence type="ECO:0000256" key="5">
    <source>
        <dbReference type="ARBA" id="ARBA00022723"/>
    </source>
</evidence>
<dbReference type="PANTHER" id="PTHR46173">
    <property type="entry name" value="CCA TRNA NUCLEOTIDYLTRANSFERASE 1, MITOCHONDRIAL"/>
    <property type="match status" value="1"/>
</dbReference>
<evidence type="ECO:0000259" key="14">
    <source>
        <dbReference type="Pfam" id="PF13735"/>
    </source>
</evidence>
<dbReference type="Gene3D" id="1.10.110.30">
    <property type="match status" value="1"/>
</dbReference>
<dbReference type="HAMAP" id="MF_01263">
    <property type="entry name" value="CCA_bact_type3"/>
    <property type="match status" value="1"/>
</dbReference>
<evidence type="ECO:0000313" key="15">
    <source>
        <dbReference type="EMBL" id="MFC0523177.1"/>
    </source>
</evidence>
<dbReference type="InterPro" id="IPR032828">
    <property type="entry name" value="PolyA_RNA-bd"/>
</dbReference>
<keyword evidence="7 11" id="KW-0692">RNA repair</keyword>
<organism evidence="15 16">
    <name type="scientific">Pontibacillus salicampi</name>
    <dbReference type="NCBI Taxonomy" id="1449801"/>
    <lineage>
        <taxon>Bacteria</taxon>
        <taxon>Bacillati</taxon>
        <taxon>Bacillota</taxon>
        <taxon>Bacilli</taxon>
        <taxon>Bacillales</taxon>
        <taxon>Bacillaceae</taxon>
        <taxon>Pontibacillus</taxon>
    </lineage>
</organism>
<evidence type="ECO:0000256" key="3">
    <source>
        <dbReference type="ARBA" id="ARBA00022694"/>
    </source>
</evidence>
<name>A0ABV6LLF6_9BACI</name>
<comment type="caution">
    <text evidence="15">The sequence shown here is derived from an EMBL/GenBank/DDBJ whole genome shotgun (WGS) entry which is preliminary data.</text>
</comment>
<comment type="function">
    <text evidence="11">Catalyzes the addition and repair of the essential 3'-terminal CCA sequence in tRNAs without using a nucleic acid template. Adds these three nucleotides in the order of C, C, and A to the tRNA nucleotide-73, using CTP and ATP as substrates and producing inorganic pyrophosphate. tRNA 3'-terminal CCA addition is required both for tRNA processing and repair. Also involved in tRNA surveillance by mediating tandem CCA addition to generate a CCACCA at the 3' terminus of unstable tRNAs. While stable tRNAs receive only 3'-terminal CCA, unstable tRNAs are marked with CCACCA and rapidly degraded.</text>
</comment>
<keyword evidence="6 11" id="KW-0547">Nucleotide-binding</keyword>
<feature type="binding site" evidence="11">
    <location>
        <position position="160"/>
    </location>
    <ligand>
        <name>CTP</name>
        <dbReference type="ChEBI" id="CHEBI:37563"/>
    </ligand>
</feature>
<comment type="cofactor">
    <cofactor evidence="1 11">
        <name>Mg(2+)</name>
        <dbReference type="ChEBI" id="CHEBI:18420"/>
    </cofactor>
</comment>
<dbReference type="InterPro" id="IPR043519">
    <property type="entry name" value="NT_sf"/>
</dbReference>
<dbReference type="InterPro" id="IPR050264">
    <property type="entry name" value="Bact_CCA-adding_enz_type3_sf"/>
</dbReference>
<dbReference type="Gene3D" id="1.10.246.80">
    <property type="match status" value="1"/>
</dbReference>
<keyword evidence="4 11" id="KW-0548">Nucleotidyltransferase</keyword>
<protein>
    <recommendedName>
        <fullName evidence="11">CCA-adding enzyme</fullName>
        <ecNumber evidence="11">2.7.7.72</ecNumber>
    </recommendedName>
    <alternativeName>
        <fullName evidence="11">CCA tRNA nucleotidyltransferase</fullName>
    </alternativeName>
    <alternativeName>
        <fullName evidence="11">tRNA CCA-pyrophosphorylase</fullName>
    </alternativeName>
    <alternativeName>
        <fullName evidence="11">tRNA adenylyl-/cytidylyl- transferase</fullName>
    </alternativeName>
    <alternativeName>
        <fullName evidence="11">tRNA nucleotidyltransferase</fullName>
    </alternativeName>
    <alternativeName>
        <fullName evidence="11">tRNA-NT</fullName>
    </alternativeName>
</protein>
<dbReference type="SUPFAM" id="SSF81301">
    <property type="entry name" value="Nucleotidyltransferase"/>
    <property type="match status" value="1"/>
</dbReference>
<dbReference type="InterPro" id="IPR023068">
    <property type="entry name" value="CCA-adding_enz_firmicutes"/>
</dbReference>
<keyword evidence="9 11" id="KW-0460">Magnesium</keyword>
<feature type="binding site" evidence="11">
    <location>
        <position position="163"/>
    </location>
    <ligand>
        <name>CTP</name>
        <dbReference type="ChEBI" id="CHEBI:37563"/>
    </ligand>
</feature>
<feature type="binding site" evidence="11">
    <location>
        <position position="154"/>
    </location>
    <ligand>
        <name>CTP</name>
        <dbReference type="ChEBI" id="CHEBI:37563"/>
    </ligand>
</feature>
<dbReference type="Proteomes" id="UP001589836">
    <property type="component" value="Unassembled WGS sequence"/>
</dbReference>
<dbReference type="InterPro" id="IPR032810">
    <property type="entry name" value="CCA-adding_enz_C"/>
</dbReference>
<reference evidence="15 16" key="1">
    <citation type="submission" date="2024-09" db="EMBL/GenBank/DDBJ databases">
        <authorList>
            <person name="Sun Q."/>
            <person name="Mori K."/>
        </authorList>
    </citation>
    <scope>NUCLEOTIDE SEQUENCE [LARGE SCALE GENOMIC DNA]</scope>
    <source>
        <strain evidence="15 16">NCAIM B.02529</strain>
    </source>
</reference>
<evidence type="ECO:0000259" key="13">
    <source>
        <dbReference type="Pfam" id="PF12627"/>
    </source>
</evidence>
<feature type="domain" description="tRNA nucleotidyltransferase/poly(A) polymerase RNA and SrmB- binding" evidence="13">
    <location>
        <begin position="169"/>
        <end position="227"/>
    </location>
</feature>
<accession>A0ABV6LLF6</accession>
<evidence type="ECO:0000256" key="8">
    <source>
        <dbReference type="ARBA" id="ARBA00022840"/>
    </source>
</evidence>
<evidence type="ECO:0000259" key="12">
    <source>
        <dbReference type="Pfam" id="PF01743"/>
    </source>
</evidence>
<dbReference type="PANTHER" id="PTHR46173:SF1">
    <property type="entry name" value="CCA TRNA NUCLEOTIDYLTRANSFERASE 1, MITOCHONDRIAL"/>
    <property type="match status" value="1"/>
</dbReference>
<dbReference type="CDD" id="cd05398">
    <property type="entry name" value="NT_ClassII-CCAase"/>
    <property type="match status" value="1"/>
</dbReference>
<feature type="domain" description="Poly A polymerase head" evidence="12">
    <location>
        <begin position="22"/>
        <end position="141"/>
    </location>
</feature>
<feature type="binding site" evidence="11">
    <location>
        <position position="111"/>
    </location>
    <ligand>
        <name>CTP</name>
        <dbReference type="ChEBI" id="CHEBI:37563"/>
    </ligand>
</feature>
<keyword evidence="5 11" id="KW-0479">Metal-binding</keyword>
<dbReference type="Pfam" id="PF13735">
    <property type="entry name" value="tRNA_NucTran2_2"/>
    <property type="match status" value="1"/>
</dbReference>
<feature type="binding site" evidence="11">
    <location>
        <position position="27"/>
    </location>
    <ligand>
        <name>CTP</name>
        <dbReference type="ChEBI" id="CHEBI:37563"/>
    </ligand>
</feature>
<feature type="binding site" evidence="11">
    <location>
        <position position="111"/>
    </location>
    <ligand>
        <name>ATP</name>
        <dbReference type="ChEBI" id="CHEBI:30616"/>
    </ligand>
</feature>
<evidence type="ECO:0000313" key="16">
    <source>
        <dbReference type="Proteomes" id="UP001589836"/>
    </source>
</evidence>
<keyword evidence="16" id="KW-1185">Reference proteome</keyword>
<dbReference type="SUPFAM" id="SSF81891">
    <property type="entry name" value="Poly A polymerase C-terminal region-like"/>
    <property type="match status" value="1"/>
</dbReference>
<feature type="binding site" evidence="11">
    <location>
        <position position="27"/>
    </location>
    <ligand>
        <name>ATP</name>
        <dbReference type="ChEBI" id="CHEBI:30616"/>
    </ligand>
</feature>
<feature type="domain" description="CCA-adding enzyme C-terminal" evidence="14">
    <location>
        <begin position="251"/>
        <end position="391"/>
    </location>
</feature>
<evidence type="ECO:0000256" key="11">
    <source>
        <dbReference type="HAMAP-Rule" id="MF_01263"/>
    </source>
</evidence>
<comment type="catalytic activity">
    <reaction evidence="11">
        <text>a tRNA with a 3' CCA end + 2 CTP + ATP = a tRNA with a 3' CCACCA end + 3 diphosphate</text>
        <dbReference type="Rhea" id="RHEA:76235"/>
        <dbReference type="Rhea" id="RHEA-COMP:10468"/>
        <dbReference type="Rhea" id="RHEA-COMP:18655"/>
        <dbReference type="ChEBI" id="CHEBI:30616"/>
        <dbReference type="ChEBI" id="CHEBI:33019"/>
        <dbReference type="ChEBI" id="CHEBI:37563"/>
        <dbReference type="ChEBI" id="CHEBI:83071"/>
        <dbReference type="ChEBI" id="CHEBI:195187"/>
    </reaction>
</comment>
<evidence type="ECO:0000256" key="4">
    <source>
        <dbReference type="ARBA" id="ARBA00022695"/>
    </source>
</evidence>
<feature type="binding site" evidence="11">
    <location>
        <position position="42"/>
    </location>
    <ligand>
        <name>Mg(2+)</name>
        <dbReference type="ChEBI" id="CHEBI:18420"/>
    </ligand>
</feature>
<keyword evidence="8 11" id="KW-0067">ATP-binding</keyword>
<feature type="binding site" evidence="11">
    <location>
        <position position="157"/>
    </location>
    <ligand>
        <name>ATP</name>
        <dbReference type="ChEBI" id="CHEBI:30616"/>
    </ligand>
</feature>
<comment type="subunit">
    <text evidence="11">Homodimer.</text>
</comment>
<dbReference type="GO" id="GO:0004810">
    <property type="term" value="F:CCA tRNA nucleotidyltransferase activity"/>
    <property type="evidence" value="ECO:0007669"/>
    <property type="project" value="UniProtKB-EC"/>
</dbReference>
<dbReference type="InterPro" id="IPR002646">
    <property type="entry name" value="PolA_pol_head_dom"/>
</dbReference>